<dbReference type="GO" id="GO:0005634">
    <property type="term" value="C:nucleus"/>
    <property type="evidence" value="ECO:0007669"/>
    <property type="project" value="TreeGrafter"/>
</dbReference>
<protein>
    <recommendedName>
        <fullName evidence="1">RNA cytosine-C(5)-methyltransferase NSUN2-like pre-PUA domain-containing protein</fullName>
    </recommendedName>
</protein>
<dbReference type="InterPro" id="IPR057285">
    <property type="entry name" value="Pre-PUA_NSUN2"/>
</dbReference>
<comment type="caution">
    <text evidence="2">The sequence shown here is derived from an EMBL/GenBank/DDBJ whole genome shotgun (WGS) entry which is preliminary data.</text>
</comment>
<name>A0A8J6BCX8_ELECQ</name>
<dbReference type="GO" id="GO:0000049">
    <property type="term" value="F:tRNA binding"/>
    <property type="evidence" value="ECO:0007669"/>
    <property type="project" value="TreeGrafter"/>
</dbReference>
<sequence length="104" mass="12160">MKLFGFKEDPFVFLSKDDPIFPIIQKFYALDPSFPQQNLLTRTQEGKKKQLYMVSKELRNVLLHNSEKMKVFFHTSSLWRLVTIFNPLRTKHGKYTALGPGALI</sequence>
<dbReference type="GO" id="GO:0016428">
    <property type="term" value="F:tRNA (cytidine-5-)-methyltransferase activity"/>
    <property type="evidence" value="ECO:0007669"/>
    <property type="project" value="TreeGrafter"/>
</dbReference>
<dbReference type="OrthoDB" id="6093671at2759"/>
<dbReference type="PANTHER" id="PTHR22808">
    <property type="entry name" value="NCL1 YEAST -RELATED NOL1/NOP2/FMU SUN DOMAIN-CONTAINING"/>
    <property type="match status" value="1"/>
</dbReference>
<reference evidence="2" key="1">
    <citation type="thesis" date="2020" institute="ProQuest LLC" country="789 East Eisenhower Parkway, Ann Arbor, MI, USA">
        <title>Comparative Genomics and Chromosome Evolution.</title>
        <authorList>
            <person name="Mudd A.B."/>
        </authorList>
    </citation>
    <scope>NUCLEOTIDE SEQUENCE</scope>
    <source>
        <strain evidence="2">HN-11 Male</strain>
        <tissue evidence="2">Kidney and liver</tissue>
    </source>
</reference>
<evidence type="ECO:0000313" key="3">
    <source>
        <dbReference type="Proteomes" id="UP000770717"/>
    </source>
</evidence>
<gene>
    <name evidence="2" type="ORF">GDO78_020199</name>
</gene>
<dbReference type="PANTHER" id="PTHR22808:SF1">
    <property type="entry name" value="RNA CYTOSINE-C(5)-METHYLTRANSFERASE NSUN2-RELATED"/>
    <property type="match status" value="1"/>
</dbReference>
<keyword evidence="3" id="KW-1185">Reference proteome</keyword>
<accession>A0A8J6BCX8</accession>
<dbReference type="EMBL" id="WNTK01047299">
    <property type="protein sequence ID" value="KAG9460680.1"/>
    <property type="molecule type" value="Genomic_DNA"/>
</dbReference>
<dbReference type="Pfam" id="PF25376">
    <property type="entry name" value="Pre-PUA_NSUN2"/>
    <property type="match status" value="1"/>
</dbReference>
<dbReference type="Proteomes" id="UP000770717">
    <property type="component" value="Unassembled WGS sequence"/>
</dbReference>
<feature type="domain" description="RNA cytosine-C(5)-methyltransferase NSUN2-like pre-PUA" evidence="1">
    <location>
        <begin position="11"/>
        <end position="71"/>
    </location>
</feature>
<dbReference type="GO" id="GO:0005737">
    <property type="term" value="C:cytoplasm"/>
    <property type="evidence" value="ECO:0007669"/>
    <property type="project" value="TreeGrafter"/>
</dbReference>
<dbReference type="GO" id="GO:0030488">
    <property type="term" value="P:tRNA methylation"/>
    <property type="evidence" value="ECO:0007669"/>
    <property type="project" value="TreeGrafter"/>
</dbReference>
<dbReference type="AlphaFoldDB" id="A0A8J6BCX8"/>
<proteinExistence type="predicted"/>
<organism evidence="2 3">
    <name type="scientific">Eleutherodactylus coqui</name>
    <name type="common">Puerto Rican coqui</name>
    <dbReference type="NCBI Taxonomy" id="57060"/>
    <lineage>
        <taxon>Eukaryota</taxon>
        <taxon>Metazoa</taxon>
        <taxon>Chordata</taxon>
        <taxon>Craniata</taxon>
        <taxon>Vertebrata</taxon>
        <taxon>Euteleostomi</taxon>
        <taxon>Amphibia</taxon>
        <taxon>Batrachia</taxon>
        <taxon>Anura</taxon>
        <taxon>Neobatrachia</taxon>
        <taxon>Hyloidea</taxon>
        <taxon>Eleutherodactylidae</taxon>
        <taxon>Eleutherodactylinae</taxon>
        <taxon>Eleutherodactylus</taxon>
        <taxon>Eleutherodactylus</taxon>
    </lineage>
</organism>
<dbReference type="InterPro" id="IPR023267">
    <property type="entry name" value="RCMT"/>
</dbReference>
<evidence type="ECO:0000259" key="1">
    <source>
        <dbReference type="Pfam" id="PF25376"/>
    </source>
</evidence>
<evidence type="ECO:0000313" key="2">
    <source>
        <dbReference type="EMBL" id="KAG9460680.1"/>
    </source>
</evidence>